<dbReference type="OrthoDB" id="5298591at2"/>
<organism evidence="1 2">
    <name type="scientific">Pseudohaliea rubra DSM 19751</name>
    <dbReference type="NCBI Taxonomy" id="1265313"/>
    <lineage>
        <taxon>Bacteria</taxon>
        <taxon>Pseudomonadati</taxon>
        <taxon>Pseudomonadota</taxon>
        <taxon>Gammaproteobacteria</taxon>
        <taxon>Cellvibrionales</taxon>
        <taxon>Halieaceae</taxon>
        <taxon>Pseudohaliea</taxon>
    </lineage>
</organism>
<dbReference type="HOGENOM" id="CLU_097152_0_0_6"/>
<evidence type="ECO:0000313" key="1">
    <source>
        <dbReference type="EMBL" id="KGE03451.1"/>
    </source>
</evidence>
<keyword evidence="2" id="KW-1185">Reference proteome</keyword>
<dbReference type="EMBL" id="AUVB01000054">
    <property type="protein sequence ID" value="KGE03451.1"/>
    <property type="molecule type" value="Genomic_DNA"/>
</dbReference>
<dbReference type="STRING" id="1265313.HRUBRA_01830"/>
<comment type="caution">
    <text evidence="1">The sequence shown here is derived from an EMBL/GenBank/DDBJ whole genome shotgun (WGS) entry which is preliminary data.</text>
</comment>
<name>A0A095XUT0_9GAMM</name>
<dbReference type="eggNOG" id="COG3101">
    <property type="taxonomic scope" value="Bacteria"/>
</dbReference>
<protein>
    <submittedName>
        <fullName evidence="1">Putative transporting ATPase</fullName>
    </submittedName>
</protein>
<sequence>MTVAAVVLEQVFADCFGIRERTRLCGGAEEPFYLPAAAPGAWHEIHYRADYPASALHEVAHWCIAGRARRLLPDYGYWYAPDGRDADAQRAFEAVEAKPQGLEWLFSQRCGMPFRLSLDNLNGELVAPVRARFAVAVANEARAWRARGPGGRAGRFLAALGARFPEGRPVSTMHFSVAMLC</sequence>
<gene>
    <name evidence="1" type="ORF">HRUBRA_01830</name>
</gene>
<dbReference type="Proteomes" id="UP000029640">
    <property type="component" value="Unassembled WGS sequence"/>
</dbReference>
<dbReference type="AlphaFoldDB" id="A0A095XUT0"/>
<dbReference type="InterPro" id="IPR007411">
    <property type="entry name" value="EpmC"/>
</dbReference>
<dbReference type="RefSeq" id="WP_035513369.1">
    <property type="nucleotide sequence ID" value="NZ_KN234745.1"/>
</dbReference>
<evidence type="ECO:0000313" key="2">
    <source>
        <dbReference type="Proteomes" id="UP000029640"/>
    </source>
</evidence>
<proteinExistence type="predicted"/>
<accession>A0A095XUT0</accession>
<dbReference type="Pfam" id="PF04315">
    <property type="entry name" value="EpmC"/>
    <property type="match status" value="1"/>
</dbReference>
<reference evidence="1 2" key="1">
    <citation type="journal article" date="2014" name="Genome Announc.">
        <title>Genome Sequence of Gammaproteobacterial Pseudohaliea rubra Type Strain DSM 19751, Isolated from Coastal Seawater of the Mediterranean Sea.</title>
        <authorList>
            <person name="Spring S."/>
            <person name="Fiebig A."/>
            <person name="Riedel T."/>
            <person name="Goker M."/>
            <person name="Klenk H.P."/>
        </authorList>
    </citation>
    <scope>NUCLEOTIDE SEQUENCE [LARGE SCALE GENOMIC DNA]</scope>
    <source>
        <strain evidence="1 2">DSM 19751</strain>
    </source>
</reference>